<dbReference type="Pfam" id="PF07690">
    <property type="entry name" value="MFS_1"/>
    <property type="match status" value="1"/>
</dbReference>
<dbReference type="Proteomes" id="UP000494170">
    <property type="component" value="Unassembled WGS sequence"/>
</dbReference>
<evidence type="ECO:0000313" key="10">
    <source>
        <dbReference type="Proteomes" id="UP000494170"/>
    </source>
</evidence>
<evidence type="ECO:0000256" key="2">
    <source>
        <dbReference type="ARBA" id="ARBA00022448"/>
    </source>
</evidence>
<evidence type="ECO:0000256" key="1">
    <source>
        <dbReference type="ARBA" id="ARBA00004651"/>
    </source>
</evidence>
<dbReference type="CDD" id="cd17321">
    <property type="entry name" value="MFS_MMR_MDR_like"/>
    <property type="match status" value="1"/>
</dbReference>
<evidence type="ECO:0000256" key="3">
    <source>
        <dbReference type="ARBA" id="ARBA00022475"/>
    </source>
</evidence>
<accession>A0A6P2H6G1</accession>
<feature type="transmembrane region" description="Helical" evidence="7">
    <location>
        <begin position="309"/>
        <end position="335"/>
    </location>
</feature>
<feature type="transmembrane region" description="Helical" evidence="7">
    <location>
        <begin position="184"/>
        <end position="205"/>
    </location>
</feature>
<dbReference type="FunFam" id="1.20.1250.20:FF:000168">
    <property type="entry name" value="Transporter, major facilitator family"/>
    <property type="match status" value="1"/>
</dbReference>
<dbReference type="PRINTS" id="PR01036">
    <property type="entry name" value="TCRTETB"/>
</dbReference>
<feature type="transmembrane region" description="Helical" evidence="7">
    <location>
        <begin position="62"/>
        <end position="81"/>
    </location>
</feature>
<keyword evidence="5 7" id="KW-1133">Transmembrane helix</keyword>
<dbReference type="PANTHER" id="PTHR42718">
    <property type="entry name" value="MAJOR FACILITATOR SUPERFAMILY MULTIDRUG TRANSPORTER MFSC"/>
    <property type="match status" value="1"/>
</dbReference>
<dbReference type="Gene3D" id="1.20.1250.20">
    <property type="entry name" value="MFS general substrate transporter like domains"/>
    <property type="match status" value="1"/>
</dbReference>
<keyword evidence="2" id="KW-0813">Transport</keyword>
<gene>
    <name evidence="9" type="ORF">BLA6863_00425</name>
</gene>
<organism evidence="9 10">
    <name type="scientific">Burkholderia lata (strain ATCC 17760 / DSM 23089 / LMG 22485 / NCIMB 9086 / R18194 / 383)</name>
    <dbReference type="NCBI Taxonomy" id="482957"/>
    <lineage>
        <taxon>Bacteria</taxon>
        <taxon>Pseudomonadati</taxon>
        <taxon>Pseudomonadota</taxon>
        <taxon>Betaproteobacteria</taxon>
        <taxon>Burkholderiales</taxon>
        <taxon>Burkholderiaceae</taxon>
        <taxon>Burkholderia</taxon>
        <taxon>Burkholderia cepacia complex</taxon>
    </lineage>
</organism>
<proteinExistence type="predicted"/>
<evidence type="ECO:0000259" key="8">
    <source>
        <dbReference type="PROSITE" id="PS50850"/>
    </source>
</evidence>
<keyword evidence="3" id="KW-1003">Cell membrane</keyword>
<feature type="transmembrane region" description="Helical" evidence="7">
    <location>
        <begin position="443"/>
        <end position="464"/>
    </location>
</feature>
<feature type="transmembrane region" description="Helical" evidence="7">
    <location>
        <begin position="470"/>
        <end position="491"/>
    </location>
</feature>
<evidence type="ECO:0000256" key="6">
    <source>
        <dbReference type="ARBA" id="ARBA00023136"/>
    </source>
</evidence>
<evidence type="ECO:0000256" key="7">
    <source>
        <dbReference type="SAM" id="Phobius"/>
    </source>
</evidence>
<protein>
    <submittedName>
        <fullName evidence="9">MFS transporter</fullName>
    </submittedName>
</protein>
<feature type="domain" description="Major facilitator superfamily (MFS) profile" evidence="8">
    <location>
        <begin position="59"/>
        <end position="494"/>
    </location>
</feature>
<feature type="transmembrane region" description="Helical" evidence="7">
    <location>
        <begin position="154"/>
        <end position="175"/>
    </location>
</feature>
<dbReference type="GO" id="GO:0005886">
    <property type="term" value="C:plasma membrane"/>
    <property type="evidence" value="ECO:0007669"/>
    <property type="project" value="UniProtKB-SubCell"/>
</dbReference>
<evidence type="ECO:0000256" key="4">
    <source>
        <dbReference type="ARBA" id="ARBA00022692"/>
    </source>
</evidence>
<keyword evidence="6 7" id="KW-0472">Membrane</keyword>
<feature type="transmembrane region" description="Helical" evidence="7">
    <location>
        <begin position="211"/>
        <end position="230"/>
    </location>
</feature>
<feature type="transmembrane region" description="Helical" evidence="7">
    <location>
        <begin position="347"/>
        <end position="367"/>
    </location>
</feature>
<evidence type="ECO:0000256" key="5">
    <source>
        <dbReference type="ARBA" id="ARBA00022989"/>
    </source>
</evidence>
<dbReference type="GO" id="GO:0022857">
    <property type="term" value="F:transmembrane transporter activity"/>
    <property type="evidence" value="ECO:0007669"/>
    <property type="project" value="InterPro"/>
</dbReference>
<reference evidence="9 10" key="1">
    <citation type="submission" date="2019-09" db="EMBL/GenBank/DDBJ databases">
        <authorList>
            <person name="Depoorter E."/>
        </authorList>
    </citation>
    <scope>NUCLEOTIDE SEQUENCE [LARGE SCALE GENOMIC DNA]</scope>
    <source>
        <strain evidence="9">LMG 6863</strain>
    </source>
</reference>
<dbReference type="SUPFAM" id="SSF103473">
    <property type="entry name" value="MFS general substrate transporter"/>
    <property type="match status" value="1"/>
</dbReference>
<feature type="transmembrane region" description="Helical" evidence="7">
    <location>
        <begin position="125"/>
        <end position="148"/>
    </location>
</feature>
<dbReference type="PROSITE" id="PS50850">
    <property type="entry name" value="MFS"/>
    <property type="match status" value="1"/>
</dbReference>
<sequence length="512" mass="52565">MRLCNNTGRGGARSMRCDRNAAASPIRDVAQRVARQSSLILSEFASPAGAHEPAVNWRAMSAVLLAVALATLDTAIANTALPAIATDLHASPAASVWIINAYQLAMVATLLPFASLGDIVGHKRVYIAGLAVFTLASLGCSLASTLPMLTAARIVQGFGASAIMSVNVALIRGLFPAHRLGRGVGFNALVVGVSFAVGPTIASLILSVAAWPWLFAVNVPLGVFALAVAIPSLPQTARGKHAFDPVAALFNVITFASLIFALGEFAQRGPLSIVFAAAAIALTFGWLLIRRQAGHPAPMLPVDLFRRPVFTLSALTAVCAFAAQGLAFVSLPFYFETVLHRNAVETGFLMTPWSVIVALAAPIAGRLSDRYPPGLLGAIGLALLSAGMVSLAALPAAPGVVDIGWRMMLCGAGFGFFQSPNLKALMSSAPPERSGGASGIIATARLIGQATGAALVALSFGIAGRHGPTLALMLGAGFAGAASVASGLRLFAPSHRAGVPAASERVSERATE</sequence>
<dbReference type="InterPro" id="IPR011701">
    <property type="entry name" value="MFS"/>
</dbReference>
<feature type="transmembrane region" description="Helical" evidence="7">
    <location>
        <begin position="269"/>
        <end position="289"/>
    </location>
</feature>
<dbReference type="PANTHER" id="PTHR42718:SF46">
    <property type="entry name" value="BLR6921 PROTEIN"/>
    <property type="match status" value="1"/>
</dbReference>
<evidence type="ECO:0000313" key="9">
    <source>
        <dbReference type="EMBL" id="VWB12715.1"/>
    </source>
</evidence>
<dbReference type="AlphaFoldDB" id="A0A6P2H6G1"/>
<dbReference type="InterPro" id="IPR036259">
    <property type="entry name" value="MFS_trans_sf"/>
</dbReference>
<dbReference type="InterPro" id="IPR020846">
    <property type="entry name" value="MFS_dom"/>
</dbReference>
<feature type="transmembrane region" description="Helical" evidence="7">
    <location>
        <begin position="374"/>
        <end position="397"/>
    </location>
</feature>
<name>A0A6P2H6G1_BURL3</name>
<feature type="transmembrane region" description="Helical" evidence="7">
    <location>
        <begin position="93"/>
        <end position="113"/>
    </location>
</feature>
<keyword evidence="4 7" id="KW-0812">Transmembrane</keyword>
<dbReference type="EMBL" id="CABVPY010000002">
    <property type="protein sequence ID" value="VWB12715.1"/>
    <property type="molecule type" value="Genomic_DNA"/>
</dbReference>
<dbReference type="Gene3D" id="1.20.1720.10">
    <property type="entry name" value="Multidrug resistance protein D"/>
    <property type="match status" value="1"/>
</dbReference>
<comment type="subcellular location">
    <subcellularLocation>
        <location evidence="1">Cell membrane</location>
        <topology evidence="1">Multi-pass membrane protein</topology>
    </subcellularLocation>
</comment>
<feature type="transmembrane region" description="Helical" evidence="7">
    <location>
        <begin position="242"/>
        <end position="263"/>
    </location>
</feature>